<dbReference type="GO" id="GO:0005829">
    <property type="term" value="C:cytosol"/>
    <property type="evidence" value="ECO:0007669"/>
    <property type="project" value="TreeGrafter"/>
</dbReference>
<dbReference type="InterPro" id="IPR013108">
    <property type="entry name" value="Amidohydro_3"/>
</dbReference>
<keyword evidence="3" id="KW-0378">Hydrolase</keyword>
<dbReference type="CDD" id="cd01297">
    <property type="entry name" value="D-aminoacylase"/>
    <property type="match status" value="1"/>
</dbReference>
<dbReference type="InterPro" id="IPR050378">
    <property type="entry name" value="Metallo-dep_Hydrolases_sf"/>
</dbReference>
<feature type="compositionally biased region" description="Low complexity" evidence="1">
    <location>
        <begin position="569"/>
        <end position="581"/>
    </location>
</feature>
<proteinExistence type="predicted"/>
<dbReference type="SUPFAM" id="SSF51338">
    <property type="entry name" value="Composite domain of metallo-dependent hydrolases"/>
    <property type="match status" value="1"/>
</dbReference>
<dbReference type="PANTHER" id="PTHR11647">
    <property type="entry name" value="HYDRANTOINASE/DIHYDROPYRIMIDINASE FAMILY MEMBER"/>
    <property type="match status" value="1"/>
</dbReference>
<feature type="region of interest" description="Disordered" evidence="1">
    <location>
        <begin position="560"/>
        <end position="581"/>
    </location>
</feature>
<dbReference type="EMBL" id="KC747109">
    <property type="protein sequence ID" value="AGL33528.1"/>
    <property type="molecule type" value="Genomic_DNA"/>
</dbReference>
<name>R4MXL3_9PROT</name>
<dbReference type="InterPro" id="IPR032466">
    <property type="entry name" value="Metal_Hydrolase"/>
</dbReference>
<dbReference type="Gene3D" id="3.20.20.140">
    <property type="entry name" value="Metal-dependent hydrolases"/>
    <property type="match status" value="2"/>
</dbReference>
<sequence length="581" mass="63276">MTTVDLVIRGGTVHDGNGNAPFQADVAIDGGVIVEIGRVAARGREEIDARGLMVTPGWVDIHTHYDGQMTWDSRITPSSTLGATTVVAGNCGVGFAPARPTDHDTLIRLMEGVEDIPGAALHEGLGWQWESFPEYMDAIERLPHDIDVAVQVPHGALRVYVMGERGANRAPATAEEIAQMRTLTREAIAAGALGFSTTRTMVHRTADGDLTPTVRAAREEMIGIARGLKDAGTGVLQVASDFADIDEEFDLMCELTRESGRMLSFSLVQADRAPQQWRELLSRLGAAVARGVDIKAQVAGRPVGLMLGLQGSAHPFISRPAYREIADKPLAERVAIMRDPAFRARLIAEKPEKGHPFINSLAGAYHKIFELGTPPDYEPDPKDSFAARAERLGVDPNELVYDAMLQDEGRAFLYFPMHNYTEGDLENVRAMLEHPDTLYGLSDGGAHVGAICDVSLPTTMLTHWCRDRSRGPKLDLARVIRAQTRDTAEAVGLLDRGVLAPGYLADLNVIDFERLQLRAPYMVYDLPTGARRLMQHADGYVATIKRGRIIYRDGEPTGALPGRLVRGHQPAPAARPQARAA</sequence>
<reference evidence="3" key="1">
    <citation type="journal article" date="2013" name="PLoS ONE">
        <title>Identification of genes and pathways related to phenol degradation in metagenomic libraries from petroleum refinery wastewater.</title>
        <authorList>
            <person name="Silva C.C."/>
            <person name="Hayden H."/>
            <person name="Sawbridge T."/>
            <person name="Mele P."/>
            <person name="De Paula S.O."/>
            <person name="Silva L.C."/>
            <person name="Vidigal P.M."/>
            <person name="Vicentini R."/>
            <person name="Sousa M.P."/>
            <person name="Torres A.P."/>
            <person name="Santiago V.M."/>
            <person name="Oliveira V.M."/>
        </authorList>
    </citation>
    <scope>NUCLEOTIDE SEQUENCE</scope>
</reference>
<feature type="domain" description="Amidohydrolase 3" evidence="2">
    <location>
        <begin position="45"/>
        <end position="551"/>
    </location>
</feature>
<dbReference type="SUPFAM" id="SSF51556">
    <property type="entry name" value="Metallo-dependent hydrolases"/>
    <property type="match status" value="1"/>
</dbReference>
<evidence type="ECO:0000313" key="3">
    <source>
        <dbReference type="EMBL" id="AGL33528.1"/>
    </source>
</evidence>
<protein>
    <submittedName>
        <fullName evidence="3">Amidohydrolase 3</fullName>
    </submittedName>
</protein>
<dbReference type="InterPro" id="IPR011059">
    <property type="entry name" value="Metal-dep_hydrolase_composite"/>
</dbReference>
<dbReference type="PANTHER" id="PTHR11647:SF1">
    <property type="entry name" value="COLLAPSIN RESPONSE MEDIATOR PROTEIN"/>
    <property type="match status" value="1"/>
</dbReference>
<evidence type="ECO:0000256" key="1">
    <source>
        <dbReference type="SAM" id="MobiDB-lite"/>
    </source>
</evidence>
<organism evidence="3">
    <name type="scientific">uncultured Pseudomonadota bacterium</name>
    <dbReference type="NCBI Taxonomy" id="153809"/>
    <lineage>
        <taxon>Bacteria</taxon>
        <taxon>Pseudomonadati</taxon>
        <taxon>Pseudomonadota</taxon>
        <taxon>environmental samples</taxon>
    </lineage>
</organism>
<dbReference type="GO" id="GO:0016812">
    <property type="term" value="F:hydrolase activity, acting on carbon-nitrogen (but not peptide) bonds, in cyclic amides"/>
    <property type="evidence" value="ECO:0007669"/>
    <property type="project" value="TreeGrafter"/>
</dbReference>
<dbReference type="Gene3D" id="2.30.40.10">
    <property type="entry name" value="Urease, subunit C, domain 1"/>
    <property type="match status" value="1"/>
</dbReference>
<evidence type="ECO:0000259" key="2">
    <source>
        <dbReference type="Pfam" id="PF07969"/>
    </source>
</evidence>
<dbReference type="Pfam" id="PF07969">
    <property type="entry name" value="Amidohydro_3"/>
    <property type="match status" value="1"/>
</dbReference>
<dbReference type="AlphaFoldDB" id="R4MXL3"/>
<accession>R4MXL3</accession>